<dbReference type="PANTHER" id="PTHR22999:SF23">
    <property type="entry name" value="SORTING NEXIN-16"/>
    <property type="match status" value="1"/>
</dbReference>
<dbReference type="EMBL" id="AMZH03010874">
    <property type="protein sequence ID" value="RRT53910.1"/>
    <property type="molecule type" value="Genomic_DNA"/>
</dbReference>
<evidence type="ECO:0000256" key="1">
    <source>
        <dbReference type="ARBA" id="ARBA00004496"/>
    </source>
</evidence>
<accession>A0A426YQA9</accession>
<reference evidence="4 5" key="1">
    <citation type="journal article" date="2014" name="Agronomy (Basel)">
        <title>A Draft Genome Sequence for Ensete ventricosum, the Drought-Tolerant Tree Against Hunger.</title>
        <authorList>
            <person name="Harrison J."/>
            <person name="Moore K.A."/>
            <person name="Paszkiewicz K."/>
            <person name="Jones T."/>
            <person name="Grant M."/>
            <person name="Ambacheew D."/>
            <person name="Muzemil S."/>
            <person name="Studholme D.J."/>
        </authorList>
    </citation>
    <scope>NUCLEOTIDE SEQUENCE [LARGE SCALE GENOMIC DNA]</scope>
</reference>
<dbReference type="Proteomes" id="UP000287651">
    <property type="component" value="Unassembled WGS sequence"/>
</dbReference>
<organism evidence="4 5">
    <name type="scientific">Ensete ventricosum</name>
    <name type="common">Abyssinian banana</name>
    <name type="synonym">Musa ensete</name>
    <dbReference type="NCBI Taxonomy" id="4639"/>
    <lineage>
        <taxon>Eukaryota</taxon>
        <taxon>Viridiplantae</taxon>
        <taxon>Streptophyta</taxon>
        <taxon>Embryophyta</taxon>
        <taxon>Tracheophyta</taxon>
        <taxon>Spermatophyta</taxon>
        <taxon>Magnoliopsida</taxon>
        <taxon>Liliopsida</taxon>
        <taxon>Zingiberales</taxon>
        <taxon>Musaceae</taxon>
        <taxon>Ensete</taxon>
    </lineage>
</organism>
<protein>
    <recommendedName>
        <fullName evidence="3">Sorting nexin C-terminal domain-containing protein</fullName>
    </recommendedName>
</protein>
<comment type="subcellular location">
    <subcellularLocation>
        <location evidence="1">Cytoplasm</location>
    </subcellularLocation>
</comment>
<dbReference type="InterPro" id="IPR013937">
    <property type="entry name" value="Sorting_nexin_C"/>
</dbReference>
<keyword evidence="2" id="KW-0963">Cytoplasm</keyword>
<dbReference type="AlphaFoldDB" id="A0A426YQA9"/>
<feature type="domain" description="Sorting nexin C-terminal" evidence="3">
    <location>
        <begin position="14"/>
        <end position="107"/>
    </location>
</feature>
<dbReference type="GO" id="GO:0005737">
    <property type="term" value="C:cytoplasm"/>
    <property type="evidence" value="ECO:0007669"/>
    <property type="project" value="UniProtKB-SubCell"/>
</dbReference>
<evidence type="ECO:0000313" key="5">
    <source>
        <dbReference type="Proteomes" id="UP000287651"/>
    </source>
</evidence>
<evidence type="ECO:0000313" key="4">
    <source>
        <dbReference type="EMBL" id="RRT53910.1"/>
    </source>
</evidence>
<feature type="non-terminal residue" evidence="4">
    <location>
        <position position="1"/>
    </location>
</feature>
<dbReference type="Pfam" id="PF08628">
    <property type="entry name" value="Nexin_C"/>
    <property type="match status" value="1"/>
</dbReference>
<proteinExistence type="predicted"/>
<gene>
    <name evidence="4" type="ORF">B296_00044320</name>
</gene>
<evidence type="ECO:0000259" key="3">
    <source>
        <dbReference type="Pfam" id="PF08628"/>
    </source>
</evidence>
<evidence type="ECO:0000256" key="2">
    <source>
        <dbReference type="ARBA" id="ARBA00022490"/>
    </source>
</evidence>
<dbReference type="InterPro" id="IPR051837">
    <property type="entry name" value="SortingNexin/PXDomain-PKLike"/>
</dbReference>
<sequence>LNINFQPYLLFFGRRQVYWISKQILQLIMEDAIDDWILRQIRWLRRDDVVAQGIRWVQDVRVDFSFGTPSVLWPNGTFIIPLGSSQGELDGFSIDQKSSQGRMYNDKVTMTNSFEAQLEAARRADDVKKLLLGETFFL</sequence>
<dbReference type="PANTHER" id="PTHR22999">
    <property type="entry name" value="PX SERINE/THREONINE KINASE PXK"/>
    <property type="match status" value="1"/>
</dbReference>
<comment type="caution">
    <text evidence="4">The sequence shown here is derived from an EMBL/GenBank/DDBJ whole genome shotgun (WGS) entry which is preliminary data.</text>
</comment>
<name>A0A426YQA9_ENSVE</name>